<dbReference type="OrthoDB" id="1113909at2759"/>
<evidence type="ECO:0008006" key="3">
    <source>
        <dbReference type="Google" id="ProtNLM"/>
    </source>
</evidence>
<name>A0A2P5EIR3_TREOI</name>
<accession>A0A2P5EIR3</accession>
<dbReference type="Proteomes" id="UP000237000">
    <property type="component" value="Unassembled WGS sequence"/>
</dbReference>
<proteinExistence type="predicted"/>
<dbReference type="STRING" id="63057.A0A2P5EIR3"/>
<keyword evidence="2" id="KW-1185">Reference proteome</keyword>
<sequence>MEVRVVFDHCPLVLDTTTTRWGPSPIHFEIMWLEHKSFNKEFERWWNESNTSGWKGYKFPNKLKIIKEKLKRWNVDVFRDVRMIKESLCRRARELDALKGSGRWNDQLIQERLVVKCELEEIIFKEEIALCMKSKFSWAKEGDTNIKLFHRLMNARNSKNFITRIELEDRSYIKREKEIVKVVTEL</sequence>
<evidence type="ECO:0000313" key="2">
    <source>
        <dbReference type="Proteomes" id="UP000237000"/>
    </source>
</evidence>
<gene>
    <name evidence="1" type="ORF">TorRG33x02_187200</name>
</gene>
<dbReference type="EMBL" id="JXTC01000147">
    <property type="protein sequence ID" value="PON85440.1"/>
    <property type="molecule type" value="Genomic_DNA"/>
</dbReference>
<evidence type="ECO:0000313" key="1">
    <source>
        <dbReference type="EMBL" id="PON85440.1"/>
    </source>
</evidence>
<organism evidence="1 2">
    <name type="scientific">Trema orientale</name>
    <name type="common">Charcoal tree</name>
    <name type="synonym">Celtis orientalis</name>
    <dbReference type="NCBI Taxonomy" id="63057"/>
    <lineage>
        <taxon>Eukaryota</taxon>
        <taxon>Viridiplantae</taxon>
        <taxon>Streptophyta</taxon>
        <taxon>Embryophyta</taxon>
        <taxon>Tracheophyta</taxon>
        <taxon>Spermatophyta</taxon>
        <taxon>Magnoliopsida</taxon>
        <taxon>eudicotyledons</taxon>
        <taxon>Gunneridae</taxon>
        <taxon>Pentapetalae</taxon>
        <taxon>rosids</taxon>
        <taxon>fabids</taxon>
        <taxon>Rosales</taxon>
        <taxon>Cannabaceae</taxon>
        <taxon>Trema</taxon>
    </lineage>
</organism>
<comment type="caution">
    <text evidence="1">The sequence shown here is derived from an EMBL/GenBank/DDBJ whole genome shotgun (WGS) entry which is preliminary data.</text>
</comment>
<reference evidence="2" key="1">
    <citation type="submission" date="2016-06" db="EMBL/GenBank/DDBJ databases">
        <title>Parallel loss of symbiosis genes in relatives of nitrogen-fixing non-legume Parasponia.</title>
        <authorList>
            <person name="Van Velzen R."/>
            <person name="Holmer R."/>
            <person name="Bu F."/>
            <person name="Rutten L."/>
            <person name="Van Zeijl A."/>
            <person name="Liu W."/>
            <person name="Santuari L."/>
            <person name="Cao Q."/>
            <person name="Sharma T."/>
            <person name="Shen D."/>
            <person name="Roswanjaya Y."/>
            <person name="Wardhani T."/>
            <person name="Kalhor M.S."/>
            <person name="Jansen J."/>
            <person name="Van den Hoogen J."/>
            <person name="Gungor B."/>
            <person name="Hartog M."/>
            <person name="Hontelez J."/>
            <person name="Verver J."/>
            <person name="Yang W.-C."/>
            <person name="Schijlen E."/>
            <person name="Repin R."/>
            <person name="Schilthuizen M."/>
            <person name="Schranz E."/>
            <person name="Heidstra R."/>
            <person name="Miyata K."/>
            <person name="Fedorova E."/>
            <person name="Kohlen W."/>
            <person name="Bisseling T."/>
            <person name="Smit S."/>
            <person name="Geurts R."/>
        </authorList>
    </citation>
    <scope>NUCLEOTIDE SEQUENCE [LARGE SCALE GENOMIC DNA]</scope>
    <source>
        <strain evidence="2">cv. RG33-2</strain>
    </source>
</reference>
<dbReference type="InParanoid" id="A0A2P5EIR3"/>
<protein>
    <recommendedName>
        <fullName evidence="3">Endonuclease/exonuclease/phosphatase</fullName>
    </recommendedName>
</protein>
<dbReference type="AlphaFoldDB" id="A0A2P5EIR3"/>